<evidence type="ECO:0000259" key="4">
    <source>
        <dbReference type="PROSITE" id="PS50055"/>
    </source>
</evidence>
<dbReference type="PRINTS" id="PR00700">
    <property type="entry name" value="PRTYPHPHTASE"/>
</dbReference>
<evidence type="ECO:0000256" key="1">
    <source>
        <dbReference type="ARBA" id="ARBA00022536"/>
    </source>
</evidence>
<protein>
    <submittedName>
        <fullName evidence="7">Receptor-type tyrosine-protein phosphatase U-like</fullName>
    </submittedName>
</protein>
<dbReference type="OrthoDB" id="100663at2759"/>
<dbReference type="InterPro" id="IPR029021">
    <property type="entry name" value="Prot-tyrosine_phosphatase-like"/>
</dbReference>
<dbReference type="Pfam" id="PF00102">
    <property type="entry name" value="Y_phosphatase"/>
    <property type="match status" value="2"/>
</dbReference>
<feature type="transmembrane region" description="Helical" evidence="2">
    <location>
        <begin position="651"/>
        <end position="673"/>
    </location>
</feature>
<dbReference type="Gene3D" id="2.60.120.260">
    <property type="entry name" value="Galactose-binding domain-like"/>
    <property type="match status" value="1"/>
</dbReference>
<dbReference type="InterPro" id="IPR000242">
    <property type="entry name" value="PTP_cat"/>
</dbReference>
<name>A0A8B8C8N0_CRAVI</name>
<dbReference type="GeneID" id="111117328"/>
<dbReference type="CDD" id="cd00047">
    <property type="entry name" value="PTPc"/>
    <property type="match status" value="1"/>
</dbReference>
<feature type="domain" description="Tyrosine-protein phosphatase" evidence="4">
    <location>
        <begin position="1034"/>
        <end position="1277"/>
    </location>
</feature>
<sequence>MAVKLICCLLLYGITNVHSYHELVIPGKTEAISNSVHGSFFPNKSVDGSFLQNIAYCSHTSDNTSITVAWLRIDLKKIYSIKAVKFWYRNDRSSEYYNTIRLRGYSIRVSNGTNVPPAESSCYTDPGGTTLPTIIENSCIATARYIWFYQPNKNNVVPMLEICEVQVFGCDTGWFGFDCSEKCDHCMNNATCGIEQGECDTFGCAHFGVQPPLCKENCLSGFYGKDCSESCGHCLGHSACDPVDGSCSNGCEPGWQQTASRKCDIACSRNTYGTDCTHKCSGNCWNGEPCNTVNGSCVHCMPGWKNEFCNKTCSDGMYGVDCLNTCSGHCLNGISCNRIDGTCPECMPGWQNHFCSEPCASGTYGYNCSKSCGHCLGTSACDPVEGRCTHGCEPGWQPPPKCDKHCSDGTFGKECMYNCSGNCLDREHCNKVDGRCTQCMPGWENNFCNKTCDNGSYGPGCDVPCGHCFGSDICHHINGSCPGNCTDGYTGEKCTEACDDGWYGPACQNQCGHCLKGDVCFHTNGSCPGICSDGYLGDRCVDPCPHGSYGPHCQEKCGHCFAAEACLNTNGRCAGKCSDGFRGDKCSDSCKNGWYGPGCETPCGHCLGSEVCHHINGSCPGNFTDGYTGETCPKIDEKISFRDEKSQNSDLIAIPVAIIIIIMVIVAIIIFLLRWKRRHTFRQKLEDENVYYLPDIIKEDGNEYEELKNIEGTSFYKNQQFKPESLQHSSSGNRTKPIMIMDLWSTIHNLEKHSNIGFKREFESISSDVSECSCKAGKLRMNFPKKRYATTLPYDHSRVVLSSTRNDYINANIIKNARGEPAYIATQGPTSNTMCEFWGMVWQEKIRVIATTTYHVHGCEDIDQNLSNYITSSVQKGTFLIQLISDKTYACFKIRHIQITCKENKEIRLIKHLEFTAWPKQSTPPPLELLVYYHYILRSMEEYPENKLLVHCSSGTGPTAVIIALDALHKQGMTSGMISISKFVGDMRKDRMEMIQNVEQYICLHYVLYESFRAKSYVQSKDTLLTEDILAKINDEFNILSSIRPADVCFEIRQKKSKDSEYENMISEGDYYRLDALDAVLQSSFTTRNCIIAGRYPSHDEAVALIRLLVDHKCTTLVSINPLTEVPYSKEWYSQFEKVQNFQVEVIQGPKISEHIMLSTLRMKALSDVDWQQMTLYEITSWNFSEKIPADVNAILDLINFVQVDKHVAEKTKLVILSKDGATGCGVFCAVYNAIQQLQKDEEVDMFTIVRQLQSRRPEMISDLSEYLFCYQAVTQYIKRK</sequence>
<keyword evidence="3" id="KW-0732">Signal</keyword>
<feature type="domain" description="Tyrosine specific protein phosphatases" evidence="5">
    <location>
        <begin position="1199"/>
        <end position="1268"/>
    </location>
</feature>
<dbReference type="InterPro" id="IPR008979">
    <property type="entry name" value="Galactose-bd-like_sf"/>
</dbReference>
<dbReference type="GO" id="GO:0004725">
    <property type="term" value="F:protein tyrosine phosphatase activity"/>
    <property type="evidence" value="ECO:0007669"/>
    <property type="project" value="InterPro"/>
</dbReference>
<dbReference type="InterPro" id="IPR009030">
    <property type="entry name" value="Growth_fac_rcpt_cys_sf"/>
</dbReference>
<dbReference type="InterPro" id="IPR000742">
    <property type="entry name" value="EGF"/>
</dbReference>
<dbReference type="InterPro" id="IPR042635">
    <property type="entry name" value="MEGF10/SREC1/2-like"/>
</dbReference>
<dbReference type="InterPro" id="IPR003595">
    <property type="entry name" value="Tyr_Pase_cat"/>
</dbReference>
<evidence type="ECO:0000313" key="7">
    <source>
        <dbReference type="RefSeq" id="XP_022312103.1"/>
    </source>
</evidence>
<keyword evidence="1" id="KW-0245">EGF-like domain</keyword>
<dbReference type="PROSITE" id="PS50056">
    <property type="entry name" value="TYR_PHOSPHATASE_2"/>
    <property type="match status" value="2"/>
</dbReference>
<keyword evidence="6" id="KW-1185">Reference proteome</keyword>
<dbReference type="SUPFAM" id="SSF49785">
    <property type="entry name" value="Galactose-binding domain-like"/>
    <property type="match status" value="1"/>
</dbReference>
<dbReference type="KEGG" id="cvn:111117328"/>
<dbReference type="PANTHER" id="PTHR24043">
    <property type="entry name" value="SCAVENGER RECEPTOR CLASS F"/>
    <property type="match status" value="1"/>
</dbReference>
<accession>A0A8B8C8N0</accession>
<dbReference type="SMART" id="SM00404">
    <property type="entry name" value="PTPc_motif"/>
    <property type="match status" value="2"/>
</dbReference>
<dbReference type="SMART" id="SM00181">
    <property type="entry name" value="EGF"/>
    <property type="match status" value="7"/>
</dbReference>
<keyword evidence="2" id="KW-0812">Transmembrane</keyword>
<feature type="chain" id="PRO_5034343624" evidence="3">
    <location>
        <begin position="20"/>
        <end position="1281"/>
    </location>
</feature>
<dbReference type="PROSITE" id="PS50055">
    <property type="entry name" value="TYR_PHOSPHATASE_PTP"/>
    <property type="match status" value="2"/>
</dbReference>
<dbReference type="RefSeq" id="XP_022312103.1">
    <property type="nucleotide sequence ID" value="XM_022456395.1"/>
</dbReference>
<organism evidence="6 7">
    <name type="scientific">Crassostrea virginica</name>
    <name type="common">Eastern oyster</name>
    <dbReference type="NCBI Taxonomy" id="6565"/>
    <lineage>
        <taxon>Eukaryota</taxon>
        <taxon>Metazoa</taxon>
        <taxon>Spiralia</taxon>
        <taxon>Lophotrochozoa</taxon>
        <taxon>Mollusca</taxon>
        <taxon>Bivalvia</taxon>
        <taxon>Autobranchia</taxon>
        <taxon>Pteriomorphia</taxon>
        <taxon>Ostreida</taxon>
        <taxon>Ostreoidea</taxon>
        <taxon>Ostreidae</taxon>
        <taxon>Crassostrea</taxon>
    </lineage>
</organism>
<evidence type="ECO:0000256" key="2">
    <source>
        <dbReference type="SAM" id="Phobius"/>
    </source>
</evidence>
<dbReference type="Pfam" id="PF22633">
    <property type="entry name" value="F5_F8_type_C_2"/>
    <property type="match status" value="1"/>
</dbReference>
<evidence type="ECO:0000259" key="5">
    <source>
        <dbReference type="PROSITE" id="PS50056"/>
    </source>
</evidence>
<dbReference type="Proteomes" id="UP000694844">
    <property type="component" value="Chromosome 10"/>
</dbReference>
<gene>
    <name evidence="7" type="primary">LOC111117328</name>
</gene>
<dbReference type="GO" id="GO:0005044">
    <property type="term" value="F:scavenger receptor activity"/>
    <property type="evidence" value="ECO:0007669"/>
    <property type="project" value="InterPro"/>
</dbReference>
<dbReference type="SUPFAM" id="SSF52799">
    <property type="entry name" value="(Phosphotyrosine protein) phosphatases II"/>
    <property type="match status" value="2"/>
</dbReference>
<proteinExistence type="predicted"/>
<evidence type="ECO:0000256" key="3">
    <source>
        <dbReference type="SAM" id="SignalP"/>
    </source>
</evidence>
<dbReference type="SUPFAM" id="SSF57184">
    <property type="entry name" value="Growth factor receptor domain"/>
    <property type="match status" value="1"/>
</dbReference>
<dbReference type="Gene3D" id="2.170.300.10">
    <property type="entry name" value="Tie2 ligand-binding domain superfamily"/>
    <property type="match status" value="3"/>
</dbReference>
<keyword evidence="2" id="KW-0472">Membrane</keyword>
<evidence type="ECO:0000313" key="6">
    <source>
        <dbReference type="Proteomes" id="UP000694844"/>
    </source>
</evidence>
<dbReference type="SMART" id="SM00194">
    <property type="entry name" value="PTPc"/>
    <property type="match status" value="1"/>
</dbReference>
<feature type="domain" description="Tyrosine-protein phosphatase" evidence="4">
    <location>
        <begin position="758"/>
        <end position="1011"/>
    </location>
</feature>
<dbReference type="PANTHER" id="PTHR24043:SF8">
    <property type="entry name" value="EGF-LIKE DOMAIN-CONTAINING PROTEIN"/>
    <property type="match status" value="1"/>
</dbReference>
<dbReference type="Gene3D" id="3.90.190.10">
    <property type="entry name" value="Protein tyrosine phosphatase superfamily"/>
    <property type="match status" value="2"/>
</dbReference>
<dbReference type="InterPro" id="IPR000387">
    <property type="entry name" value="Tyr_Pase_dom"/>
</dbReference>
<reference evidence="7" key="1">
    <citation type="submission" date="2025-08" db="UniProtKB">
        <authorList>
            <consortium name="RefSeq"/>
        </authorList>
    </citation>
    <scope>IDENTIFICATION</scope>
    <source>
        <tissue evidence="7">Whole sample</tissue>
    </source>
</reference>
<keyword evidence="2" id="KW-1133">Transmembrane helix</keyword>
<feature type="signal peptide" evidence="3">
    <location>
        <begin position="1"/>
        <end position="19"/>
    </location>
</feature>
<feature type="domain" description="Tyrosine specific protein phosphatases" evidence="5">
    <location>
        <begin position="927"/>
        <end position="1002"/>
    </location>
</feature>